<proteinExistence type="predicted"/>
<organism evidence="1 2">
    <name type="scientific">Microbacterium oxydans</name>
    <dbReference type="NCBI Taxonomy" id="82380"/>
    <lineage>
        <taxon>Bacteria</taxon>
        <taxon>Bacillati</taxon>
        <taxon>Actinomycetota</taxon>
        <taxon>Actinomycetes</taxon>
        <taxon>Micrococcales</taxon>
        <taxon>Microbacteriaceae</taxon>
        <taxon>Microbacterium</taxon>
    </lineage>
</organism>
<reference evidence="1 2" key="1">
    <citation type="submission" date="2015-02" db="EMBL/GenBank/DDBJ databases">
        <title>Draft genome sequences of ten Microbacterium spp. with emphasis on heavy metal contaminated environments.</title>
        <authorList>
            <person name="Corretto E."/>
        </authorList>
    </citation>
    <scope>NUCLEOTIDE SEQUENCE [LARGE SCALE GENOMIC DNA]</scope>
    <source>
        <strain evidence="1 2">BEL4b</strain>
    </source>
</reference>
<dbReference type="OrthoDB" id="5114851at2"/>
<protein>
    <submittedName>
        <fullName evidence="1">Uncharacterized protein</fullName>
    </submittedName>
</protein>
<dbReference type="RefSeq" id="WP_045278318.1">
    <property type="nucleotide sequence ID" value="NZ_JYIW01000019.1"/>
</dbReference>
<comment type="caution">
    <text evidence="1">The sequence shown here is derived from an EMBL/GenBank/DDBJ whole genome shotgun (WGS) entry which is preliminary data.</text>
</comment>
<dbReference type="AlphaFoldDB" id="A0A0F0LBD8"/>
<evidence type="ECO:0000313" key="2">
    <source>
        <dbReference type="Proteomes" id="UP000033640"/>
    </source>
</evidence>
<evidence type="ECO:0000313" key="1">
    <source>
        <dbReference type="EMBL" id="KJL30517.1"/>
    </source>
</evidence>
<sequence length="174" mass="17965">MIRTHRTALVAAGAIVAIAVLNGCSVIGIPSPASTSSAAHTSGRSLDAIQDALAEIPGVELSAARAWDGTVPYTIVTLSATDAFTGDPVTLVDYTLAQLASQDEIDRGRLVRFTFDAPGQTPETTIALLASLDIDSERYAGGESLELASADLDRRYGAWPTAVPTLPPTLGDAG</sequence>
<dbReference type="PATRIC" id="fig|82380.11.peg.934"/>
<dbReference type="Proteomes" id="UP000033640">
    <property type="component" value="Unassembled WGS sequence"/>
</dbReference>
<name>A0A0F0LBD8_9MICO</name>
<dbReference type="EMBL" id="JYIW01000019">
    <property type="protein sequence ID" value="KJL30517.1"/>
    <property type="molecule type" value="Genomic_DNA"/>
</dbReference>
<accession>A0A0F0LBD8</accession>
<gene>
    <name evidence="1" type="ORF">RS83_00903</name>
</gene>